<name>A0AA39HNX8_9BILA</name>
<dbReference type="EMBL" id="JAUCMV010000003">
    <property type="protein sequence ID" value="KAK0408611.1"/>
    <property type="molecule type" value="Genomic_DNA"/>
</dbReference>
<dbReference type="AlphaFoldDB" id="A0AA39HNX8"/>
<evidence type="ECO:0000313" key="1">
    <source>
        <dbReference type="EMBL" id="KAK0408611.1"/>
    </source>
</evidence>
<keyword evidence="2" id="KW-1185">Reference proteome</keyword>
<proteinExistence type="predicted"/>
<gene>
    <name evidence="1" type="ORF">QR680_004054</name>
</gene>
<accession>A0AA39HNX8</accession>
<evidence type="ECO:0000313" key="2">
    <source>
        <dbReference type="Proteomes" id="UP001175271"/>
    </source>
</evidence>
<organism evidence="1 2">
    <name type="scientific">Steinernema hermaphroditum</name>
    <dbReference type="NCBI Taxonomy" id="289476"/>
    <lineage>
        <taxon>Eukaryota</taxon>
        <taxon>Metazoa</taxon>
        <taxon>Ecdysozoa</taxon>
        <taxon>Nematoda</taxon>
        <taxon>Chromadorea</taxon>
        <taxon>Rhabditida</taxon>
        <taxon>Tylenchina</taxon>
        <taxon>Panagrolaimomorpha</taxon>
        <taxon>Strongyloidoidea</taxon>
        <taxon>Steinernematidae</taxon>
        <taxon>Steinernema</taxon>
    </lineage>
</organism>
<reference evidence="1" key="1">
    <citation type="submission" date="2023-06" db="EMBL/GenBank/DDBJ databases">
        <title>Genomic analysis of the entomopathogenic nematode Steinernema hermaphroditum.</title>
        <authorList>
            <person name="Schwarz E.M."/>
            <person name="Heppert J.K."/>
            <person name="Baniya A."/>
            <person name="Schwartz H.T."/>
            <person name="Tan C.-H."/>
            <person name="Antoshechkin I."/>
            <person name="Sternberg P.W."/>
            <person name="Goodrich-Blair H."/>
            <person name="Dillman A.R."/>
        </authorList>
    </citation>
    <scope>NUCLEOTIDE SEQUENCE</scope>
    <source>
        <strain evidence="1">PS9179</strain>
        <tissue evidence="1">Whole animal</tissue>
    </source>
</reference>
<comment type="caution">
    <text evidence="1">The sequence shown here is derived from an EMBL/GenBank/DDBJ whole genome shotgun (WGS) entry which is preliminary data.</text>
</comment>
<protein>
    <submittedName>
        <fullName evidence="1">Uncharacterized protein</fullName>
    </submittedName>
</protein>
<sequence length="400" mass="45273">MGDAETTQMETWSRRDLNGAPLAIGRSLYFLDTVRRGIDKLDLDSSSWTFLDVIEEHETKNEFCLLMKGEETVYLLTHDGEFFYRSEVPTDPESGQILYPVKLSQEDLSTLVVSNGMLQSDTNVIYQIKYVKRRPLVFLHNMNVPDESKCLRLQEEDDVSSVHYNGCMYLYQPKRLRLYPLSADFKEINLKYGKASEEVWKRLLPAQYDRCHAAMSSSNNCIYTIYSHNFLNFLKKEVKTEDDSDHAQMADAKPEFPMLLAFYIETVEAHPIHLGFSPSHHIPCIDCVVSTDDQAIFISGKCKNFPSTCTDVHIFKLMHKPVIFPPASPDSSICSHSSSEQSTNECTCGTSSPSATFSGICSDCLTETAERWTCAECCSAFCAACAVKLHQHGQNIFKEC</sequence>
<dbReference type="Proteomes" id="UP001175271">
    <property type="component" value="Unassembled WGS sequence"/>
</dbReference>